<dbReference type="GeneID" id="107264995"/>
<organism evidence="1 2">
    <name type="scientific">Cephus cinctus</name>
    <name type="common">Wheat stem sawfly</name>
    <dbReference type="NCBI Taxonomy" id="211228"/>
    <lineage>
        <taxon>Eukaryota</taxon>
        <taxon>Metazoa</taxon>
        <taxon>Ecdysozoa</taxon>
        <taxon>Arthropoda</taxon>
        <taxon>Hexapoda</taxon>
        <taxon>Insecta</taxon>
        <taxon>Pterygota</taxon>
        <taxon>Neoptera</taxon>
        <taxon>Endopterygota</taxon>
        <taxon>Hymenoptera</taxon>
        <taxon>Cephoidea</taxon>
        <taxon>Cephidae</taxon>
        <taxon>Cephus</taxon>
    </lineage>
</organism>
<dbReference type="KEGG" id="ccin:107264995"/>
<accession>A0AAJ7VZF2</accession>
<gene>
    <name evidence="2" type="primary">LOC107264995</name>
</gene>
<evidence type="ECO:0000313" key="1">
    <source>
        <dbReference type="Proteomes" id="UP000694920"/>
    </source>
</evidence>
<sequence length="671" mass="76031">MTETDEESWAQTLIAITPEFNGLIRTIKSDITISGKKDISLKNDPASFSSRKTIFAAKPKFIDDNELEKKSYRDVENQTYLQGVPKVQLPFKYRDEATQTLYSGKIRPEIKHFQEIITTLNEKTMPLMKISEITQTIITFNMECTQDDVVQELQNGISDDENYDPQLVVKANEDEETEIEVSDILNFMIDRVIWIGEPTSTVVVKKMNQEIQTILKYHKAMKKMFMDNETQTGLTCKPKDSNTKLIAEYKLTTDYMRNYLEECFQQAVHSLTVANDIIDDLVDKCAERVHFPPRNVATQTIAPCKVLEDKDDELLRKLKLPITIDPFESSIIVIPIANDILEAACNIVCQKAHLIVNGVIKRVVDRSSLIGIRLDQIRKDSQKGKPIEDIFTERRRKLSKLMLKSKTDEISTQTSIAGVPEVTKIQEPKETLCSVCKRDSICHVCLAAEKETDLSIENIKILRTQDILLTYNPCYVIATKSETAKNPALVPTCRPKIEEKAKLSQAKLNHKIAIPCESANIIDQSTKRHPKKISKESLSGWSHVVDTSLSKTWSMQSPTSSESKSMAKIKESSSKFLPERCSMSQGGLALRTIEALDILKNTFCTRETCESVSLSNSCNARSREDRAQGKLICKRQDKIQCVTKESRNRTKEKQSDGFKVIPIRIISDSDS</sequence>
<reference evidence="2" key="1">
    <citation type="submission" date="2025-08" db="UniProtKB">
        <authorList>
            <consortium name="RefSeq"/>
        </authorList>
    </citation>
    <scope>IDENTIFICATION</scope>
</reference>
<proteinExistence type="predicted"/>
<dbReference type="Proteomes" id="UP000694920">
    <property type="component" value="Unplaced"/>
</dbReference>
<evidence type="ECO:0000313" key="2">
    <source>
        <dbReference type="RefSeq" id="XP_024938407.1"/>
    </source>
</evidence>
<name>A0AAJ7VZF2_CEPCN</name>
<dbReference type="AlphaFoldDB" id="A0AAJ7VZF2"/>
<dbReference type="RefSeq" id="XP_024938407.1">
    <property type="nucleotide sequence ID" value="XM_025082639.1"/>
</dbReference>
<protein>
    <submittedName>
        <fullName evidence="2">Uncharacterized protein LOC107264995</fullName>
    </submittedName>
</protein>
<keyword evidence="1" id="KW-1185">Reference proteome</keyword>